<dbReference type="InterPro" id="IPR000121">
    <property type="entry name" value="PEP_util_C"/>
</dbReference>
<dbReference type="InterPro" id="IPR040442">
    <property type="entry name" value="Pyrv_kinase-like_dom_sf"/>
</dbReference>
<dbReference type="InterPro" id="IPR050499">
    <property type="entry name" value="PEP-utilizing_PTS_enzyme"/>
</dbReference>
<evidence type="ECO:0000256" key="14">
    <source>
        <dbReference type="ARBA" id="ARBA00022777"/>
    </source>
</evidence>
<keyword evidence="14 17" id="KW-0418">Kinase</keyword>
<keyword evidence="15 17" id="KW-0460">Magnesium</keyword>
<keyword evidence="26" id="KW-1185">Reference proteome</keyword>
<evidence type="ECO:0000256" key="19">
    <source>
        <dbReference type="PIRSR" id="PIRSR000732-2"/>
    </source>
</evidence>
<keyword evidence="13 17" id="KW-0479">Metal-binding</keyword>
<dbReference type="RefSeq" id="WP_114376140.1">
    <property type="nucleotide sequence ID" value="NZ_CP031092.1"/>
</dbReference>
<dbReference type="Gene3D" id="3.20.20.60">
    <property type="entry name" value="Phosphoenolpyruvate-binding domains"/>
    <property type="match status" value="1"/>
</dbReference>
<dbReference type="InterPro" id="IPR036618">
    <property type="entry name" value="PtsI_HPr-bd_sf"/>
</dbReference>
<evidence type="ECO:0000259" key="24">
    <source>
        <dbReference type="Pfam" id="PF05524"/>
    </source>
</evidence>
<feature type="domain" description="PEP-utilising enzyme C-terminal" evidence="23">
    <location>
        <begin position="253"/>
        <end position="541"/>
    </location>
</feature>
<evidence type="ECO:0000256" key="20">
    <source>
        <dbReference type="PIRSR" id="PIRSR000732-3"/>
    </source>
</evidence>
<dbReference type="EC" id="2.7.3.9" evidence="6 17"/>
<gene>
    <name evidence="25" type="primary">ptsP</name>
    <name evidence="25" type="ORF">DT065_07155</name>
</gene>
<dbReference type="OrthoDB" id="9765468at2"/>
<evidence type="ECO:0000313" key="26">
    <source>
        <dbReference type="Proteomes" id="UP000252100"/>
    </source>
</evidence>
<feature type="binding site" evidence="20">
    <location>
        <position position="456"/>
    </location>
    <ligand>
        <name>Mg(2+)</name>
        <dbReference type="ChEBI" id="CHEBI:18420"/>
    </ligand>
</feature>
<comment type="function">
    <text evidence="3 17">General (non sugar-specific) component of the phosphoenolpyruvate-dependent sugar phosphotransferase system (sugar PTS). This major carbohydrate active-transport system catalyzes the phosphorylation of incoming sugar substrates concomitantly with their translocation across the cell membrane. Enzyme I transfers the phosphoryl group from phosphoenolpyruvate (PEP) to the phosphoryl carrier protein (HPr).</text>
</comment>
<evidence type="ECO:0000259" key="23">
    <source>
        <dbReference type="Pfam" id="PF02896"/>
    </source>
</evidence>
<evidence type="ECO:0000256" key="12">
    <source>
        <dbReference type="ARBA" id="ARBA00022683"/>
    </source>
</evidence>
<feature type="binding site" evidence="19">
    <location>
        <begin position="455"/>
        <end position="456"/>
    </location>
    <ligand>
        <name>phosphoenolpyruvate</name>
        <dbReference type="ChEBI" id="CHEBI:58702"/>
    </ligand>
</feature>
<keyword evidence="8 17" id="KW-0813">Transport</keyword>
<dbReference type="AlphaFoldDB" id="A0A345C3W7"/>
<keyword evidence="25" id="KW-0670">Pyruvate</keyword>
<dbReference type="PROSITE" id="PS00742">
    <property type="entry name" value="PEP_ENZYMES_2"/>
    <property type="match status" value="1"/>
</dbReference>
<feature type="binding site" evidence="19">
    <location>
        <position position="466"/>
    </location>
    <ligand>
        <name>phosphoenolpyruvate</name>
        <dbReference type="ChEBI" id="CHEBI:58702"/>
    </ligand>
</feature>
<dbReference type="InterPro" id="IPR008279">
    <property type="entry name" value="PEP-util_enz_mobile_dom"/>
</dbReference>
<evidence type="ECO:0000256" key="9">
    <source>
        <dbReference type="ARBA" id="ARBA00022490"/>
    </source>
</evidence>
<evidence type="ECO:0000256" key="15">
    <source>
        <dbReference type="ARBA" id="ARBA00022842"/>
    </source>
</evidence>
<dbReference type="PROSITE" id="PS00370">
    <property type="entry name" value="PEP_ENZYMES_PHOS_SITE"/>
    <property type="match status" value="1"/>
</dbReference>
<evidence type="ECO:0000256" key="11">
    <source>
        <dbReference type="ARBA" id="ARBA00022679"/>
    </source>
</evidence>
<proteinExistence type="inferred from homology"/>
<feature type="domain" description="PEP-utilising enzyme mobile" evidence="22">
    <location>
        <begin position="154"/>
        <end position="226"/>
    </location>
</feature>
<comment type="similarity">
    <text evidence="5 17">Belongs to the PEP-utilizing enzyme family.</text>
</comment>
<dbReference type="FunFam" id="3.20.20.60:FF:000007">
    <property type="entry name" value="Phosphoenolpyruvate-protein phosphotransferase"/>
    <property type="match status" value="1"/>
</dbReference>
<keyword evidence="10 17" id="KW-0762">Sugar transport</keyword>
<comment type="cofactor">
    <cofactor evidence="2 17 20">
        <name>Mg(2+)</name>
        <dbReference type="ChEBI" id="CHEBI:18420"/>
    </cofactor>
</comment>
<protein>
    <recommendedName>
        <fullName evidence="7 17">Phosphoenolpyruvate-protein phosphotransferase</fullName>
        <ecNumber evidence="6 17">2.7.3.9</ecNumber>
    </recommendedName>
    <alternativeName>
        <fullName evidence="16 17">Phosphotransferase system, enzyme I</fullName>
    </alternativeName>
</protein>
<evidence type="ECO:0000256" key="10">
    <source>
        <dbReference type="ARBA" id="ARBA00022597"/>
    </source>
</evidence>
<dbReference type="EMBL" id="CP031092">
    <property type="protein sequence ID" value="AXF57898.1"/>
    <property type="molecule type" value="Genomic_DNA"/>
</dbReference>
<feature type="binding site" evidence="20">
    <location>
        <position position="432"/>
    </location>
    <ligand>
        <name>Mg(2+)</name>
        <dbReference type="ChEBI" id="CHEBI:18420"/>
    </ligand>
</feature>
<accession>A0A345C3W7</accession>
<evidence type="ECO:0000256" key="7">
    <source>
        <dbReference type="ARBA" id="ARBA00016544"/>
    </source>
</evidence>
<dbReference type="Gene3D" id="1.10.274.10">
    <property type="entry name" value="PtsI, HPr-binding domain"/>
    <property type="match status" value="1"/>
</dbReference>
<evidence type="ECO:0000256" key="21">
    <source>
        <dbReference type="SAM" id="Coils"/>
    </source>
</evidence>
<keyword evidence="9 17" id="KW-0963">Cytoplasm</keyword>
<dbReference type="Pfam" id="PF00391">
    <property type="entry name" value="PEP-utilizers"/>
    <property type="match status" value="1"/>
</dbReference>
<evidence type="ECO:0000256" key="2">
    <source>
        <dbReference type="ARBA" id="ARBA00001946"/>
    </source>
</evidence>
<feature type="coiled-coil region" evidence="21">
    <location>
        <begin position="34"/>
        <end position="61"/>
    </location>
</feature>
<evidence type="ECO:0000256" key="16">
    <source>
        <dbReference type="ARBA" id="ARBA00033235"/>
    </source>
</evidence>
<dbReference type="PRINTS" id="PR01736">
    <property type="entry name" value="PHPHTRNFRASE"/>
</dbReference>
<keyword evidence="11 17" id="KW-0808">Transferase</keyword>
<dbReference type="KEGG" id="rue:DT065_07155"/>
<evidence type="ECO:0000256" key="17">
    <source>
        <dbReference type="PIRNR" id="PIRNR000732"/>
    </source>
</evidence>
<evidence type="ECO:0000313" key="25">
    <source>
        <dbReference type="EMBL" id="AXF57898.1"/>
    </source>
</evidence>
<feature type="active site" description="Tele-phosphohistidine intermediate" evidence="18">
    <location>
        <position position="190"/>
    </location>
</feature>
<dbReference type="SUPFAM" id="SSF51621">
    <property type="entry name" value="Phosphoenolpyruvate/pyruvate domain"/>
    <property type="match status" value="1"/>
</dbReference>
<name>A0A345C3W7_9BACI</name>
<dbReference type="GO" id="GO:0009401">
    <property type="term" value="P:phosphoenolpyruvate-dependent sugar phosphotransferase system"/>
    <property type="evidence" value="ECO:0007669"/>
    <property type="project" value="UniProtKB-KW"/>
</dbReference>
<dbReference type="InterPro" id="IPR036637">
    <property type="entry name" value="Phosphohistidine_dom_sf"/>
</dbReference>
<dbReference type="Pfam" id="PF05524">
    <property type="entry name" value="PEP-utilisers_N"/>
    <property type="match status" value="1"/>
</dbReference>
<dbReference type="Proteomes" id="UP000252100">
    <property type="component" value="Chromosome"/>
</dbReference>
<evidence type="ECO:0000259" key="22">
    <source>
        <dbReference type="Pfam" id="PF00391"/>
    </source>
</evidence>
<feature type="binding site" evidence="19">
    <location>
        <position position="297"/>
    </location>
    <ligand>
        <name>phosphoenolpyruvate</name>
        <dbReference type="ChEBI" id="CHEBI:58702"/>
    </ligand>
</feature>
<dbReference type="GO" id="GO:0046872">
    <property type="term" value="F:metal ion binding"/>
    <property type="evidence" value="ECO:0007669"/>
    <property type="project" value="UniProtKB-KW"/>
</dbReference>
<evidence type="ECO:0000256" key="6">
    <source>
        <dbReference type="ARBA" id="ARBA00012232"/>
    </source>
</evidence>
<dbReference type="GO" id="GO:0005737">
    <property type="term" value="C:cytoplasm"/>
    <property type="evidence" value="ECO:0007669"/>
    <property type="project" value="UniProtKB-SubCell"/>
</dbReference>
<dbReference type="SUPFAM" id="SSF47831">
    <property type="entry name" value="Enzyme I of the PEP:sugar phosphotransferase system HPr-binding (sub)domain"/>
    <property type="match status" value="1"/>
</dbReference>
<feature type="active site" description="Proton donor" evidence="18">
    <location>
        <position position="503"/>
    </location>
</feature>
<dbReference type="InterPro" id="IPR024692">
    <property type="entry name" value="PTS_EI"/>
</dbReference>
<dbReference type="NCBIfam" id="TIGR01417">
    <property type="entry name" value="PTS_I_fam"/>
    <property type="match status" value="1"/>
</dbReference>
<dbReference type="PANTHER" id="PTHR46244:SF3">
    <property type="entry name" value="PHOSPHOENOLPYRUVATE-PROTEIN PHOSPHOTRANSFERASE"/>
    <property type="match status" value="1"/>
</dbReference>
<evidence type="ECO:0000256" key="4">
    <source>
        <dbReference type="ARBA" id="ARBA00004496"/>
    </source>
</evidence>
<dbReference type="GO" id="GO:0016301">
    <property type="term" value="F:kinase activity"/>
    <property type="evidence" value="ECO:0007669"/>
    <property type="project" value="UniProtKB-KW"/>
</dbReference>
<dbReference type="InterPro" id="IPR008731">
    <property type="entry name" value="PTS_EIN"/>
</dbReference>
<sequence>MAEQLKGIAASNGVAIAYAFLLEQPALNVQERAVSDVKREISRFQKAQKKAKRELETIRKKAFVQQGEENAEIFSAHILVLEDPEVIDAVESKIKEDGVNASFALQEVSTMYIKMFEDMGNTYMQARVTDIKDVSQRLLLHLAEVENTSLSAIDEETIVISHDLTPSDIAQLDRQYTLGFVTNIGGRTSHSAIMARSLEIPAVVGTEAITSIVKNGDLIIVDGTNGEVVINPDESTLNIFRERQRVLSAENAKQKRLIGLPSVTEDGATVELSANIGVPDDIKGVLENDADGIGLYRTEFLYMGRNRFPEEEEQFDAYRTVVEQMNGAPVLIRTLDVGGDKKLPYLDLPEELNPLLGFRAIRLCLEKTDMFRTQLRALLRASHYGNLKIMFPMVATLEELREAKTLVEEEKKRLTDEGHSIDERVSVGIMVETPSTAVAATSFAKEVDFFSIGTNDLVQYTLAADRTNERVSPLYQPYHPAVLQLIKNVIEASHAEGKWTGMCGEMAGEETAIPLLVGMGLDEFSMSAASILPARSLIRTFHSKDARALAERALLCGTADEVKEMVHSYPK</sequence>
<feature type="domain" description="Phosphotransferase system enzyme I N-terminal" evidence="24">
    <location>
        <begin position="6"/>
        <end position="127"/>
    </location>
</feature>
<evidence type="ECO:0000256" key="18">
    <source>
        <dbReference type="PIRSR" id="PIRSR000732-1"/>
    </source>
</evidence>
<evidence type="ECO:0000256" key="8">
    <source>
        <dbReference type="ARBA" id="ARBA00022448"/>
    </source>
</evidence>
<evidence type="ECO:0000256" key="13">
    <source>
        <dbReference type="ARBA" id="ARBA00022723"/>
    </source>
</evidence>
<dbReference type="PANTHER" id="PTHR46244">
    <property type="entry name" value="PHOSPHOENOLPYRUVATE-PROTEIN PHOSPHOTRANSFERASE"/>
    <property type="match status" value="1"/>
</dbReference>
<organism evidence="25 26">
    <name type="scientific">Salicibibacter kimchii</name>
    <dbReference type="NCBI Taxonomy" id="2099786"/>
    <lineage>
        <taxon>Bacteria</taxon>
        <taxon>Bacillati</taxon>
        <taxon>Bacillota</taxon>
        <taxon>Bacilli</taxon>
        <taxon>Bacillales</taxon>
        <taxon>Bacillaceae</taxon>
        <taxon>Salicibibacter</taxon>
    </lineage>
</organism>
<comment type="subcellular location">
    <subcellularLocation>
        <location evidence="4 17">Cytoplasm</location>
    </subcellularLocation>
</comment>
<evidence type="ECO:0000256" key="1">
    <source>
        <dbReference type="ARBA" id="ARBA00000683"/>
    </source>
</evidence>
<evidence type="ECO:0000256" key="5">
    <source>
        <dbReference type="ARBA" id="ARBA00007837"/>
    </source>
</evidence>
<feature type="binding site" evidence="19">
    <location>
        <position position="333"/>
    </location>
    <ligand>
        <name>phosphoenolpyruvate</name>
        <dbReference type="ChEBI" id="CHEBI:58702"/>
    </ligand>
</feature>
<keyword evidence="12 17" id="KW-0598">Phosphotransferase system</keyword>
<dbReference type="SUPFAM" id="SSF52009">
    <property type="entry name" value="Phosphohistidine domain"/>
    <property type="match status" value="1"/>
</dbReference>
<evidence type="ECO:0000256" key="3">
    <source>
        <dbReference type="ARBA" id="ARBA00002728"/>
    </source>
</evidence>
<dbReference type="InterPro" id="IPR015813">
    <property type="entry name" value="Pyrv/PenolPyrv_kinase-like_dom"/>
</dbReference>
<reference evidence="25 26" key="1">
    <citation type="journal article" date="2018" name="J. Microbiol.">
        <title>Salicibibacter kimchii gen. nov., sp. nov., a moderately halophilic and alkalitolerant bacterium in the family Bacillaceae, isolated from kimchi.</title>
        <authorList>
            <person name="Jang J.Y."/>
            <person name="Oh Y.J."/>
            <person name="Lim S.K."/>
            <person name="Park H.K."/>
            <person name="Lee C."/>
            <person name="Kim J.Y."/>
            <person name="Lee M.A."/>
            <person name="Choi H.J."/>
        </authorList>
    </citation>
    <scope>NUCLEOTIDE SEQUENCE [LARGE SCALE GENOMIC DNA]</scope>
    <source>
        <strain evidence="25 26">NKC1-1</strain>
    </source>
</reference>
<dbReference type="InterPro" id="IPR018274">
    <property type="entry name" value="PEP_util_AS"/>
</dbReference>
<keyword evidence="21" id="KW-0175">Coiled coil</keyword>
<dbReference type="Gene3D" id="3.50.30.10">
    <property type="entry name" value="Phosphohistidine domain"/>
    <property type="match status" value="1"/>
</dbReference>
<dbReference type="Pfam" id="PF02896">
    <property type="entry name" value="PEP-utilizers_C"/>
    <property type="match status" value="1"/>
</dbReference>
<dbReference type="InterPro" id="IPR006318">
    <property type="entry name" value="PTS_EI-like"/>
</dbReference>
<comment type="catalytic activity">
    <reaction evidence="1 17">
        <text>L-histidyl-[protein] + phosphoenolpyruvate = N(pros)-phospho-L-histidyl-[protein] + pyruvate</text>
        <dbReference type="Rhea" id="RHEA:23880"/>
        <dbReference type="Rhea" id="RHEA-COMP:9745"/>
        <dbReference type="Rhea" id="RHEA-COMP:9746"/>
        <dbReference type="ChEBI" id="CHEBI:15361"/>
        <dbReference type="ChEBI" id="CHEBI:29979"/>
        <dbReference type="ChEBI" id="CHEBI:58702"/>
        <dbReference type="ChEBI" id="CHEBI:64837"/>
        <dbReference type="EC" id="2.7.3.9"/>
    </reaction>
</comment>
<dbReference type="InterPro" id="IPR023151">
    <property type="entry name" value="PEP_util_CS"/>
</dbReference>
<dbReference type="GO" id="GO:0008965">
    <property type="term" value="F:phosphoenolpyruvate-protein phosphotransferase activity"/>
    <property type="evidence" value="ECO:0007669"/>
    <property type="project" value="UniProtKB-EC"/>
</dbReference>
<dbReference type="PIRSF" id="PIRSF000732">
    <property type="entry name" value="PTS_enzyme_I"/>
    <property type="match status" value="1"/>
</dbReference>